<evidence type="ECO:0000256" key="21">
    <source>
        <dbReference type="ARBA" id="ARBA00022801"/>
    </source>
</evidence>
<dbReference type="InterPro" id="IPR000280">
    <property type="entry name" value="Pestivirus_NS3_S31"/>
</dbReference>
<dbReference type="InterPro" id="IPR014001">
    <property type="entry name" value="Helicase_ATP-bd"/>
</dbReference>
<evidence type="ECO:0000256" key="14">
    <source>
        <dbReference type="ARBA" id="ARBA00022632"/>
    </source>
</evidence>
<dbReference type="SUPFAM" id="SSF52540">
    <property type="entry name" value="P-loop containing nucleoside triphosphate hydrolases"/>
    <property type="match status" value="1"/>
</dbReference>
<dbReference type="Pfam" id="PF05550">
    <property type="entry name" value="Peptidase_C53"/>
    <property type="match status" value="1"/>
</dbReference>
<dbReference type="Gene3D" id="3.40.50.300">
    <property type="entry name" value="P-loop containing nucleotide triphosphate hydrolases"/>
    <property type="match status" value="2"/>
</dbReference>
<evidence type="ECO:0000256" key="26">
    <source>
        <dbReference type="ARBA" id="ARBA00022840"/>
    </source>
</evidence>
<dbReference type="GO" id="GO:0046718">
    <property type="term" value="P:symbiont entry into host cell"/>
    <property type="evidence" value="ECO:0007669"/>
    <property type="project" value="UniProtKB-KW"/>
</dbReference>
<evidence type="ECO:0000256" key="35">
    <source>
        <dbReference type="ARBA" id="ARBA00023134"/>
    </source>
</evidence>
<dbReference type="Pfam" id="PF16329">
    <property type="entry name" value="Pestivirus_E2"/>
    <property type="match status" value="1"/>
</dbReference>
<keyword evidence="14 51" id="KW-1090">Inhibition of host innate immune response by virus</keyword>
<keyword evidence="8 51" id="KW-1113">Inhibition of host RLR pathway by virus</keyword>
<evidence type="ECO:0000256" key="19">
    <source>
        <dbReference type="ARBA" id="ARBA00022722"/>
    </source>
</evidence>
<comment type="catalytic activity">
    <reaction evidence="1">
        <text>Leu is conserved at position P1 for all four cleavage sites. Alanine is found at position P1' of the NS4A-NS4B cleavage site, whereas serine is found at position P1' of the NS3-NS4A, NS4B-NS5A and NS5A-NS5B cleavage sites.</text>
        <dbReference type="EC" id="3.4.21.113"/>
    </reaction>
</comment>
<evidence type="ECO:0000259" key="57">
    <source>
        <dbReference type="PROSITE" id="PS51535"/>
    </source>
</evidence>
<feature type="compositionally biased region" description="Basic and acidic residues" evidence="52">
    <location>
        <begin position="202"/>
        <end position="212"/>
    </location>
</feature>
<dbReference type="InterPro" id="IPR021824">
    <property type="entry name" value="Capsid-C_pestivirus"/>
</dbReference>
<evidence type="ECO:0000256" key="37">
    <source>
        <dbReference type="ARBA" id="ARBA00023157"/>
    </source>
</evidence>
<evidence type="ECO:0000256" key="47">
    <source>
        <dbReference type="ARBA" id="ARBA00046377"/>
    </source>
</evidence>
<dbReference type="GO" id="GO:0039694">
    <property type="term" value="P:viral RNA genome replication"/>
    <property type="evidence" value="ECO:0007669"/>
    <property type="project" value="InterPro"/>
</dbReference>
<dbReference type="InterPro" id="IPR030399">
    <property type="entry name" value="NS2_C74"/>
</dbReference>
<dbReference type="GO" id="GO:0019062">
    <property type="term" value="P:virion attachment to host cell"/>
    <property type="evidence" value="ECO:0007669"/>
    <property type="project" value="UniProtKB-KW"/>
</dbReference>
<reference evidence="60" key="1">
    <citation type="journal article" date="2019" name="Virus Genes">
        <title>Bungowannah virus in the affected pig population: a retrospective genetic analysis.</title>
        <authorList>
            <person name="Dalmann A."/>
            <person name="Wernike K."/>
            <person name="Reimann I."/>
            <person name="Finlaison D.S."/>
            <person name="Kirkland P.D."/>
            <person name="Beer M."/>
        </authorList>
    </citation>
    <scope>NUCLEOTIDE SEQUENCE</scope>
    <source>
        <strain evidence="60">03/2007-9</strain>
    </source>
</reference>
<dbReference type="Gene3D" id="3.30.70.270">
    <property type="match status" value="2"/>
</dbReference>
<comment type="function">
    <text evidence="46">Packages viral RNA to form a viral nucleocapsid and thereby protects viral RNA. Also plays a role in transcription regulation. Protects the incoming virus against IFN-induced effectors.</text>
</comment>
<evidence type="ECO:0000256" key="15">
    <source>
        <dbReference type="ARBA" id="ARBA00022670"/>
    </source>
</evidence>
<evidence type="ECO:0000256" key="17">
    <source>
        <dbReference type="ARBA" id="ARBA00022692"/>
    </source>
</evidence>
<evidence type="ECO:0000256" key="24">
    <source>
        <dbReference type="ARBA" id="ARBA00022807"/>
    </source>
</evidence>
<dbReference type="InterPro" id="IPR008751">
    <property type="entry name" value="Peptidase_C53"/>
</dbReference>
<comment type="subcellular location">
    <subcellularLocation>
        <location evidence="2">Host cytoplasm</location>
    </subcellularLocation>
    <subcellularLocation>
        <location evidence="3">Host membrane</location>
        <topology evidence="3">Peripheral membrane protein</topology>
    </subcellularLocation>
    <subcellularLocation>
        <location evidence="4">Virion membrane</location>
        <topology evidence="4">Peripheral membrane protein</topology>
    </subcellularLocation>
</comment>
<comment type="catalytic activity">
    <reaction evidence="49">
        <text>ATP + H2O = ADP + phosphate + H(+)</text>
        <dbReference type="Rhea" id="RHEA:13065"/>
        <dbReference type="ChEBI" id="CHEBI:15377"/>
        <dbReference type="ChEBI" id="CHEBI:15378"/>
        <dbReference type="ChEBI" id="CHEBI:30616"/>
        <dbReference type="ChEBI" id="CHEBI:43474"/>
        <dbReference type="ChEBI" id="CHEBI:456216"/>
        <dbReference type="EC" id="3.6.4.13"/>
    </reaction>
</comment>
<evidence type="ECO:0000256" key="41">
    <source>
        <dbReference type="ARBA" id="ARBA00023296"/>
    </source>
</evidence>
<dbReference type="SUPFAM" id="SSF56672">
    <property type="entry name" value="DNA/RNA polymerases"/>
    <property type="match status" value="1"/>
</dbReference>
<dbReference type="Pfam" id="PF00271">
    <property type="entry name" value="Helicase_C"/>
    <property type="match status" value="1"/>
</dbReference>
<dbReference type="InterPro" id="IPR042311">
    <property type="entry name" value="Pestivirus_E2_D"/>
</dbReference>
<evidence type="ECO:0000256" key="2">
    <source>
        <dbReference type="ARBA" id="ARBA00004192"/>
    </source>
</evidence>
<keyword evidence="9" id="KW-0696">RNA-directed RNA polymerase</keyword>
<dbReference type="PROSITE" id="PS51876">
    <property type="entry name" value="PV_NPRO"/>
    <property type="match status" value="1"/>
</dbReference>
<dbReference type="Pfam" id="PF07652">
    <property type="entry name" value="Flavi_DEAD"/>
    <property type="match status" value="1"/>
</dbReference>
<keyword evidence="27" id="KW-0946">Virion</keyword>
<evidence type="ECO:0000256" key="40">
    <source>
        <dbReference type="ARBA" id="ARBA00023280"/>
    </source>
</evidence>
<evidence type="ECO:0000256" key="27">
    <source>
        <dbReference type="ARBA" id="ARBA00022844"/>
    </source>
</evidence>
<evidence type="ECO:0000256" key="28">
    <source>
        <dbReference type="ARBA" id="ARBA00022870"/>
    </source>
</evidence>
<feature type="domain" description="RdRp catalytic" evidence="54">
    <location>
        <begin position="3538"/>
        <end position="3661"/>
    </location>
</feature>
<dbReference type="InterPro" id="IPR043502">
    <property type="entry name" value="DNA/RNA_pol_sf"/>
</dbReference>
<dbReference type="InterPro" id="IPR036430">
    <property type="entry name" value="RNase_T2-like_sf"/>
</dbReference>
<keyword evidence="18" id="KW-0548">Nucleotidyltransferase</keyword>
<keyword evidence="21 50" id="KW-0378">Hydrolase</keyword>
<dbReference type="SMART" id="SM00487">
    <property type="entry name" value="DEXDc"/>
    <property type="match status" value="1"/>
</dbReference>
<keyword evidence="15 50" id="KW-0645">Protease</keyword>
<comment type="similarity">
    <text evidence="5">Belongs to the pestivirus polyprotein family.</text>
</comment>
<name>A0A411JM77_9FLAV</name>
<dbReference type="InterPro" id="IPR033130">
    <property type="entry name" value="RNase_T2_His_AS_2"/>
</dbReference>
<keyword evidence="30" id="KW-0693">Viral RNA replication</keyword>
<dbReference type="PROSITE" id="PS51194">
    <property type="entry name" value="HELICASE_CTER"/>
    <property type="match status" value="1"/>
</dbReference>
<keyword evidence="24 51" id="KW-0788">Thiol protease</keyword>
<feature type="transmembrane region" description="Helical" evidence="53">
    <location>
        <begin position="1225"/>
        <end position="1244"/>
    </location>
</feature>
<comment type="catalytic activity">
    <reaction evidence="48">
        <text>a ribonucleoside 5'-triphosphate + H2O = a ribonucleoside 5'-diphosphate + phosphate + H(+)</text>
        <dbReference type="Rhea" id="RHEA:23680"/>
        <dbReference type="ChEBI" id="CHEBI:15377"/>
        <dbReference type="ChEBI" id="CHEBI:15378"/>
        <dbReference type="ChEBI" id="CHEBI:43474"/>
        <dbReference type="ChEBI" id="CHEBI:57930"/>
        <dbReference type="ChEBI" id="CHEBI:61557"/>
        <dbReference type="EC" id="3.6.1.15"/>
    </reaction>
</comment>
<dbReference type="GO" id="GO:0003968">
    <property type="term" value="F:RNA-directed RNA polymerase activity"/>
    <property type="evidence" value="ECO:0007669"/>
    <property type="project" value="UniProtKB-KW"/>
</dbReference>
<feature type="transmembrane region" description="Helical" evidence="53">
    <location>
        <begin position="1118"/>
        <end position="1141"/>
    </location>
</feature>
<dbReference type="PROSITE" id="PS50507">
    <property type="entry name" value="RDRP_SSRNA_POS"/>
    <property type="match status" value="1"/>
</dbReference>
<feature type="active site" description="For N-terminal protease activity" evidence="51">
    <location>
        <position position="79"/>
    </location>
</feature>
<dbReference type="PRINTS" id="PR00729">
    <property type="entry name" value="CDVENDOPTASE"/>
</dbReference>
<evidence type="ECO:0000256" key="45">
    <source>
        <dbReference type="ARBA" id="ARBA00023578"/>
    </source>
</evidence>
<keyword evidence="42" id="KW-0407">Ion channel</keyword>
<evidence type="ECO:0000256" key="9">
    <source>
        <dbReference type="ARBA" id="ARBA00022484"/>
    </source>
</evidence>
<dbReference type="Gene3D" id="2.60.40.3000">
    <property type="entry name" value="Pestivirus envelope glycoprotein E2, domain B"/>
    <property type="match status" value="1"/>
</dbReference>
<dbReference type="GO" id="GO:0015267">
    <property type="term" value="F:channel activity"/>
    <property type="evidence" value="ECO:0007669"/>
    <property type="project" value="UniProtKB-KW"/>
</dbReference>
<dbReference type="SUPFAM" id="SSF55895">
    <property type="entry name" value="Ribonuclease Rh-like"/>
    <property type="match status" value="1"/>
</dbReference>
<dbReference type="InterPro" id="IPR043128">
    <property type="entry name" value="Rev_trsase/Diguanyl_cyclase"/>
</dbReference>
<feature type="domain" description="Peptidase C74" evidence="58">
    <location>
        <begin position="1453"/>
        <end position="1603"/>
    </location>
</feature>
<evidence type="ECO:0000256" key="13">
    <source>
        <dbReference type="ARBA" id="ARBA00022595"/>
    </source>
</evidence>
<evidence type="ECO:0000256" key="29">
    <source>
        <dbReference type="ARBA" id="ARBA00022931"/>
    </source>
</evidence>
<proteinExistence type="inferred from homology"/>
<dbReference type="Pfam" id="PF11889">
    <property type="entry name" value="Capsid_pestivir"/>
    <property type="match status" value="1"/>
</dbReference>
<keyword evidence="20" id="KW-0547">Nucleotide-binding</keyword>
<dbReference type="InterPro" id="IPR001650">
    <property type="entry name" value="Helicase_C-like"/>
</dbReference>
<evidence type="ECO:0000256" key="48">
    <source>
        <dbReference type="ARBA" id="ARBA00047631"/>
    </source>
</evidence>
<dbReference type="SMART" id="SM00490">
    <property type="entry name" value="HELICc"/>
    <property type="match status" value="1"/>
</dbReference>
<keyword evidence="10" id="KW-1168">Fusion of virus membrane with host membrane</keyword>
<dbReference type="GO" id="GO:0033644">
    <property type="term" value="C:host cell membrane"/>
    <property type="evidence" value="ECO:0007669"/>
    <property type="project" value="UniProtKB-SubCell"/>
</dbReference>
<evidence type="ECO:0000256" key="25">
    <source>
        <dbReference type="ARBA" id="ARBA00022825"/>
    </source>
</evidence>
<protein>
    <recommendedName>
        <fullName evidence="6">Genome polyprotein</fullName>
    </recommendedName>
</protein>
<keyword evidence="28" id="KW-1043">Host membrane</keyword>
<evidence type="ECO:0000313" key="60">
    <source>
        <dbReference type="EMBL" id="QBC66149.1"/>
    </source>
</evidence>
<evidence type="ECO:0000256" key="23">
    <source>
        <dbReference type="ARBA" id="ARBA00022806"/>
    </source>
</evidence>
<keyword evidence="41" id="KW-1160">Virus entry into host cell</keyword>
<dbReference type="InterPro" id="IPR002166">
    <property type="entry name" value="RNA_pol_HCV"/>
</dbReference>
<dbReference type="PROSITE" id="PS51535">
    <property type="entry name" value="PESTIVIRUS_NS3PRO"/>
    <property type="match status" value="1"/>
</dbReference>
<evidence type="ECO:0000256" key="46">
    <source>
        <dbReference type="ARBA" id="ARBA00034097"/>
    </source>
</evidence>
<keyword evidence="22" id="KW-1161">Viral attachment to host cell</keyword>
<feature type="domain" description="Peptidase C53" evidence="59">
    <location>
        <begin position="10"/>
        <end position="177"/>
    </location>
</feature>
<evidence type="ECO:0000256" key="18">
    <source>
        <dbReference type="ARBA" id="ARBA00022695"/>
    </source>
</evidence>
<feature type="transmembrane region" description="Helical" evidence="53">
    <location>
        <begin position="1293"/>
        <end position="1314"/>
    </location>
</feature>
<dbReference type="InterPro" id="IPR011492">
    <property type="entry name" value="Flavi_DEAD"/>
</dbReference>
<keyword evidence="19" id="KW-0540">Nuclease</keyword>
<dbReference type="GO" id="GO:0070008">
    <property type="term" value="F:serine-type exopeptidase activity"/>
    <property type="evidence" value="ECO:0007669"/>
    <property type="project" value="InterPro"/>
</dbReference>
<evidence type="ECO:0000256" key="50">
    <source>
        <dbReference type="PROSITE-ProRule" id="PRU00868"/>
    </source>
</evidence>
<dbReference type="GO" id="GO:0039548">
    <property type="term" value="P:symbiont-mediated suppression of host cytoplasmic pattern recognition receptor signaling pathway via inhibition of IRF3 activity"/>
    <property type="evidence" value="ECO:0007669"/>
    <property type="project" value="UniProtKB-KW"/>
</dbReference>
<evidence type="ECO:0000256" key="6">
    <source>
        <dbReference type="ARBA" id="ARBA00020107"/>
    </source>
</evidence>
<evidence type="ECO:0000256" key="36">
    <source>
        <dbReference type="ARBA" id="ARBA00023136"/>
    </source>
</evidence>
<dbReference type="PANTHER" id="PTHR18934">
    <property type="entry name" value="ATP-DEPENDENT RNA HELICASE"/>
    <property type="match status" value="1"/>
</dbReference>
<dbReference type="PROSITE" id="PS51192">
    <property type="entry name" value="HELICASE_ATP_BIND_1"/>
    <property type="match status" value="1"/>
</dbReference>
<keyword evidence="33" id="KW-1072">Activation of host autophagy by virus</keyword>
<keyword evidence="31 53" id="KW-1133">Transmembrane helix</keyword>
<evidence type="ECO:0000256" key="12">
    <source>
        <dbReference type="ARBA" id="ARBA00022581"/>
    </source>
</evidence>
<sequence length="3918" mass="440138">MNTFTFNTYGGSEEGNMFFRTAPTPPPGCQEPVYTSTMRPIFGEPHPPLHKHSTLKLPHWRGIKTIRVKKRELPKKGDCSNSTTAPTSGVYVELGAVFYKDYTGTVYHRVPLELCTNQERCEGSKCVGRMTGSDGRLYNVLVCPDDCILFERHCRGQTVVLKWISNPLTSPLWVQSCSDDKGAKPKVKPKDDRMKQGKIVTKPKETEADQKTRPPDATIVVDGQKYQVRKKGKAKPKTQDGLYHNKNKPEASRKKLEKALLAWAILACLLVVPVGSTNVTQWNLWDNKSTTDIHSVMFSRGIKRSLHGIWPTQICKGIPTHLAADYELKRIHGMVDASPMTNFTCCRLQRHEWNKHGWCNWYNIEPWINLMNNTQGLLNTGDNFTECAVTCRYDADLGVNIVTQARTTPTILTGCKKGHNFSFSGEVRASPCNFELTAEDLLRIMDHTNCEGFTYFGEGIVDGYTEVVEKARSSGFRALTWLSSKIENTKKKIFGAEASPYCPVAKRVFNIIYTNNCTPLGLPDKSKIIGPGTFDISGRDEFIFPKLPYHVDDFILLSLIAMSDFAPETSSIIYLALHYLMPSNDNRDFVMDLDPNKLNLTATKSVASVVPTSVNVLGEWVCVKPSWWPYSAEITNLIGGVITVADLVIKTIEELLNLWTEATAVAFLAALIKIFRGQPIQAVAWLIIIGGAQAQTCNPEFMYALAKNTSIGSLGPESLTTRWYQLTSGFKLTDSTIEVTCEGANMRIHVVCPLVSDRYLAINHPRALPTTAWFRKIHTQHEVPRERIMSESKRRYTCPCGSKPVVRSTTQFNPISISTPSFELECPRGWTGAVECTLVSPSTLTTETIFTYRKPKPFGLENWCKYTVVEKGILYSCKFGGNSTCIKGLIVKGQREDKVRYCEWCGYKFSSPNGLPQYPLGLCEKEQSEGLRDYGDFPCCNNGTCIDKEGSVQCYIGDKKVTVKLYNASLLAPMPCKPIVYNSQGPPAPKTCTYRWASTLENKYYEPRDSYYQQYIIKSGYQYWFDLTAKDHVADWITKYFPIIIVALLGGRGTLWVLIAYELLTQYEVVGDENIVAQAEALVIGNILMSLDLEIISCFLLLLIVVKKQAVRRTLALLFHWITMNPFQSVMITVVYFVGLVRAEEGTKEGSTSGPPIHVVAILLFLLYHTVKYKDFNIAMILLITLSLKSSSYIHTSLYEIPLLVAVISLTCSIYIFDLQVKSKLVAPTIGIIGVTLAMRVLWLVRQMTIPTPSVSISLMDPKMVIILYLISLTITVNHNLDLASYCLKLGPFILSFLTMWVDVVILLLMLPWYELVKVYYLKKKKEDVETWFQNSGISTQETSPYGFDFSSPGEGVHTLPMQNKTKFCRTAYMTVLRALVITAISSVWKPIILAELLIEAVYWTHIKIAKELAGSSRFVARFIASIIELNWAMDEKEASRYKRFYLLSSKITDLMVKHKIQNETVKSWFEETEIFGIQKVAMVIRAHSLSLEPNAILCSVCEEKQNQKAKRPCPKCGSRGTQIKCGLTLAEFEEEHYKKIYILEGQDETPMRKEERQQVTYVSRGALFLRNLPILASKNKYLLVGNLGMELQDLESMGWIIRGPAVCKKIIHHEKCRPSIPDKLMAFFGIMPRGVTPRAPTRFPVSLLKIRRGFETGWAYTHPGGVSSVMHVTAGSDIYVNDSIGRTKIQCQDKNTTTDECEYGVKTDSGCSDGARCYVINPEATNIAGTKGAMVHLRKAGGEFNCVTAQGTPAFYNLKNLKGWSGLPIFEAATGRVVGRVKAGKNTDNAPTTIMSGTQVAKPSECDLESVVRKLETMNRGEFKQVTLATGAGKTTMLPKLLIESIGRHKRVLVLIPLRAAAEGVYQYMRTKHPSISFNLRIGDLKEGDMATGITYASYGYFCQMDMPRLENAMKEYHYIFLDEYHCATPEQLAVMSKIHRFGESVRVIAMTATPSGTVSTTGQKFTIEEVVVPEVMKGEDLADDYIEIAGLKVPKKELEGNVLTFVPTRKMASETAKKLTTQGYNAGYYFSGEDPSSLRTTTSKSPYIVVATNAIESGVTLPDLDTVIDTGMKCEKRLRIENKAPYIVTGLKRMAITTGEQAQRKGRVGRVKPGRYLRGPENTAGEKDYHYDLLQAQRYGIQDSINITKSFREMNYDWALYEEDPLKIAQLELLNTLLISRDLPVVTKNLMARTTHPEPIQLAYNSLETPVPVAFPKVKNGEVTDAHETYELMTCRKLEKDPPIYLYATEEEDLVVDILGLKWPDATERAVLEVQDALGQITGLSAGETALLIALLGWVGYEALVKRHVPMVTDIYTLEDEKLEDTTHLQFAPDDLHNSDTIELQDLSNHQIQQILEGGKEYVGQAYQFLRLQAERAANSDKGKKAMAAAPLLAHKFLEYLQEHAGDIKKYGLWGVHTALYNSIKERLGHETAFASLVIKWIAFSSDGVPGMIKQAAVDLVVYYIINRPEYQGDKETQNAGRQFVGSLFVSCLAEYTFKNFNKSALEGLIEPALSYLPYASSALKLFLPTRLESVVILSTTIYRTYLSIRKGSSQGLAGLAVSSAMEIMNQNPISVAIALALGVGAIAAHNAIESSEAKRTLLMKVFVKNFLDQAATDELVKENPEKIIMAVFEGIQTAGNPLRLVYHLYAMFYKGWTAAEIAEKTAGRNIFVLTIFEGLEMLGLDADSKWRNLSSNYLIDAVKKIIEKMTKTATSFTYSFLKSLLPAPFSCTKSERDPRIGWPQKDYDYLEVRCACGYNRRAIKRDSGPVLWETLEETGPEYCHNRGERGLSNVKTTRCFVQGEEIPPIALRKGVGEMLVKGVSFRIDFDKDKILSTDKWKVPHRAVTSIFEDWQGIGYREAYLGTKPDYGGLVPRSCVTVTKQGLTFLKTARGMAFTTDLTIQNIKMLIATCFKNKVKEGEIPATIEGETWINIPLVNEDTGTIKPSFGERVIPEPYEEDPLEGPSVIVETGGIAINQIGVNPQSSTCGTVFTAVKDLCQTVSNKAKNIKIGFSEGQYPGPGVAKKTLNQLIQDEDPKPFIFVCGSDKSMSNRAKTARNIKRITTTTPEKFRDLAKNKKLIIVLLGDRYHEDIEKYADFKGTFLTRQTLEALASAKAVEKDMTKKEAARVLAMEEKDELELPGWLHTDAPKFLDITKDNITHHLIGDMQSLRERAGEIGAKATTQITKKGSVYTINLSTWWESERLASLEPLFRELLSKCRPVNRETYKNCHFATAAQLAGGNWVPVAPVVHLGEIPVKKKKTLPYEAYKLLKEMVDSEKEFHKPVSREKHQWILNKVKTGGDLGLKNLVCPGRVGEPILREKKKFNIYNKRITSTMLSVGIRPEKLPVVRAQTSTKEFHEAIRDKIDKKANTQTPGLHKELLEIFNSICAIPELRNTYKEVDWDVLTSGINRKGAAGYFEKMNIGEIIDSDKKSVEQLIKRMKSGLEFNYYETAIPKNEKRAVVDDWMEGDYVEEKRPRVIQYPEAKMRLAITKVMYNWVKQKPIVIPGYEGKTPLFHVFDKVHKEWKNFNSPVAVSFDTKAWDTQVTPKDLLLISEIQKYYYKKEYHRFIDNLTEKMVEVPVVCEDGNVYIREGQRGSGQPDTSAGNSMLNVLTMIYAFCKANSIPYSAFHRVAKIHVCGDDGFLITEKSFGEAFAIKGPQILMEAGKPQKLIGEFGLKLAYKFDDIEFCSHTPIKVRWADNNTSYMPGRDTATILAKMATRLDSSGERGTEGYELAVAFSFLLMYSWNPLVRRICLLVMSTIDTKEASQNNTIYTFRGDPIGAYTEVIGYRLDQLKQTEFSKLAQLNLSMAILQIYNKNTTKRLIEDCVKLGNQNKQLLVNADRLISKKTGYTYEPTAGHTKIGKHYEEINLLKDTPQKTVYQGTERYVPGPIRDFILRRLKILGIVGLKF</sequence>
<dbReference type="InterPro" id="IPR042542">
    <property type="entry name" value="Peptidase_C53_interaction"/>
</dbReference>
<dbReference type="Gene3D" id="2.30.140.40">
    <property type="entry name" value="Pestivirus Npro endopeptidase C53, interaction domain"/>
    <property type="match status" value="1"/>
</dbReference>
<evidence type="ECO:0000256" key="5">
    <source>
        <dbReference type="ARBA" id="ARBA00010133"/>
    </source>
</evidence>
<evidence type="ECO:0000259" key="59">
    <source>
        <dbReference type="PROSITE" id="PS51876"/>
    </source>
</evidence>
<evidence type="ECO:0000256" key="20">
    <source>
        <dbReference type="ARBA" id="ARBA00022741"/>
    </source>
</evidence>
<dbReference type="GO" id="GO:0003724">
    <property type="term" value="F:RNA helicase activity"/>
    <property type="evidence" value="ECO:0007669"/>
    <property type="project" value="UniProtKB-EC"/>
</dbReference>
<evidence type="ECO:0000256" key="43">
    <source>
        <dbReference type="ARBA" id="ARBA00023574"/>
    </source>
</evidence>
<dbReference type="InterPro" id="IPR007094">
    <property type="entry name" value="RNA-dir_pol_PSvirus"/>
</dbReference>
<feature type="active site" description="Charge relay system; for serine protease NS3 activity" evidence="50">
    <location>
        <position position="1709"/>
    </location>
</feature>
<evidence type="ECO:0000256" key="33">
    <source>
        <dbReference type="ARBA" id="ARBA00023050"/>
    </source>
</evidence>
<evidence type="ECO:0000256" key="39">
    <source>
        <dbReference type="ARBA" id="ARBA00023200"/>
    </source>
</evidence>
<keyword evidence="38" id="KW-0325">Glycoprotein</keyword>
<feature type="transmembrane region" description="Helical" evidence="53">
    <location>
        <begin position="1264"/>
        <end position="1281"/>
    </location>
</feature>
<evidence type="ECO:0000256" key="44">
    <source>
        <dbReference type="ARBA" id="ARBA00023576"/>
    </source>
</evidence>
<dbReference type="GO" id="GO:0039520">
    <property type="term" value="P:symbiont-mediated activation of host autophagy"/>
    <property type="evidence" value="ECO:0007669"/>
    <property type="project" value="UniProtKB-KW"/>
</dbReference>
<keyword evidence="25 50" id="KW-0720">Serine protease</keyword>
<dbReference type="InterPro" id="IPR042310">
    <property type="entry name" value="Pestivirus_E2_B"/>
</dbReference>
<dbReference type="GO" id="GO:0003723">
    <property type="term" value="F:RNA binding"/>
    <property type="evidence" value="ECO:0007669"/>
    <property type="project" value="InterPro"/>
</dbReference>
<keyword evidence="7" id="KW-0813">Transport</keyword>
<feature type="region of interest" description="Disordered" evidence="52">
    <location>
        <begin position="178"/>
        <end position="212"/>
    </location>
</feature>
<evidence type="ECO:0000259" key="54">
    <source>
        <dbReference type="PROSITE" id="PS50507"/>
    </source>
</evidence>
<dbReference type="Pfam" id="PF05578">
    <property type="entry name" value="Peptidase_S31"/>
    <property type="match status" value="1"/>
</dbReference>
<dbReference type="Gene3D" id="2.60.40.4200">
    <property type="entry name" value="Pestivirus envelope glycoprotein E2, C-terminal domain"/>
    <property type="match status" value="1"/>
</dbReference>
<evidence type="ECO:0000256" key="1">
    <source>
        <dbReference type="ARBA" id="ARBA00001160"/>
    </source>
</evidence>
<evidence type="ECO:0000256" key="10">
    <source>
        <dbReference type="ARBA" id="ARBA00022506"/>
    </source>
</evidence>
<dbReference type="PROSITE" id="PS51692">
    <property type="entry name" value="PESTIVIRUS_NS2_PRO"/>
    <property type="match status" value="1"/>
</dbReference>
<keyword evidence="23" id="KW-0347">Helicase</keyword>
<evidence type="ECO:0000256" key="30">
    <source>
        <dbReference type="ARBA" id="ARBA00022953"/>
    </source>
</evidence>
<keyword evidence="12" id="KW-0945">Host-virus interaction</keyword>
<dbReference type="Gene3D" id="2.60.320.20">
    <property type="entry name" value="Pestivirus envelope glycoprotein E2, domain A"/>
    <property type="match status" value="1"/>
</dbReference>
<keyword evidence="40" id="KW-0899">Viral immunoevasion</keyword>
<keyword evidence="34" id="KW-0406">Ion transport</keyword>
<dbReference type="PROSITE" id="PS00531">
    <property type="entry name" value="RNASE_T2_2"/>
    <property type="match status" value="1"/>
</dbReference>
<dbReference type="PANTHER" id="PTHR18934:SF91">
    <property type="entry name" value="PRE-MRNA-SPLICING FACTOR ATP-DEPENDENT RNA HELICASE PRP16"/>
    <property type="match status" value="1"/>
</dbReference>
<evidence type="ECO:0000256" key="4">
    <source>
        <dbReference type="ARBA" id="ARBA00004650"/>
    </source>
</evidence>
<keyword evidence="26" id="KW-0067">ATP-binding</keyword>
<evidence type="ECO:0000259" key="56">
    <source>
        <dbReference type="PROSITE" id="PS51194"/>
    </source>
</evidence>
<evidence type="ECO:0000256" key="38">
    <source>
        <dbReference type="ARBA" id="ARBA00023180"/>
    </source>
</evidence>
<dbReference type="Pfam" id="PF12387">
    <property type="entry name" value="Peptidase_C74"/>
    <property type="match status" value="1"/>
</dbReference>
<dbReference type="EMBL" id="MH807261">
    <property type="protein sequence ID" value="QBC66149.1"/>
    <property type="molecule type" value="Genomic_RNA"/>
</dbReference>
<dbReference type="CDD" id="cd23201">
    <property type="entry name" value="Pestivirus_RdRp"/>
    <property type="match status" value="1"/>
</dbReference>
<feature type="domain" description="Helicase C-terminal" evidence="56">
    <location>
        <begin position="1987"/>
        <end position="2157"/>
    </location>
</feature>
<keyword evidence="11" id="KW-1170">Fusion of virus membrane with host endosomal membrane</keyword>
<dbReference type="InterPro" id="IPR027417">
    <property type="entry name" value="P-loop_NTPase"/>
</dbReference>
<feature type="active site" description="Charge relay system; for serine protease NS3 activity" evidence="50">
    <location>
        <position position="1766"/>
    </location>
</feature>
<dbReference type="InterPro" id="IPR032521">
    <property type="entry name" value="Pestivirus_E2"/>
</dbReference>
<keyword evidence="16" id="KW-0808">Transferase</keyword>
<keyword evidence="29 51" id="KW-1092">Inhibition of host IRF3 by virus</keyword>
<feature type="site" description="Cleavage; by autolysis" evidence="51">
    <location>
        <begin position="177"/>
        <end position="178"/>
    </location>
</feature>
<keyword evidence="13" id="KW-1162">Viral penetration into host cytoplasm</keyword>
<keyword evidence="35" id="KW-0342">GTP-binding</keyword>
<dbReference type="InterPro" id="IPR042309">
    <property type="entry name" value="Pestivirus_E2_A"/>
</dbReference>
<dbReference type="GO" id="GO:0017111">
    <property type="term" value="F:ribonucleoside triphosphate phosphatase activity"/>
    <property type="evidence" value="ECO:0007669"/>
    <property type="project" value="UniProtKB-EC"/>
</dbReference>
<feature type="compositionally biased region" description="Basic and acidic residues" evidence="52">
    <location>
        <begin position="178"/>
        <end position="195"/>
    </location>
</feature>
<evidence type="ECO:0000256" key="52">
    <source>
        <dbReference type="SAM" id="MobiDB-lite"/>
    </source>
</evidence>
<dbReference type="GO" id="GO:0055036">
    <property type="term" value="C:virion membrane"/>
    <property type="evidence" value="ECO:0007669"/>
    <property type="project" value="UniProtKB-SubCell"/>
</dbReference>
<feature type="domain" description="Helicase ATP-binding" evidence="55">
    <location>
        <begin position="1816"/>
        <end position="1974"/>
    </location>
</feature>
<feature type="active site" description="For N-terminal protease activity" evidence="51">
    <location>
        <position position="59"/>
    </location>
</feature>
<keyword evidence="36 53" id="KW-0472">Membrane</keyword>
<evidence type="ECO:0000256" key="42">
    <source>
        <dbReference type="ARBA" id="ARBA00023303"/>
    </source>
</evidence>
<dbReference type="GO" id="GO:0030430">
    <property type="term" value="C:host cell cytoplasm"/>
    <property type="evidence" value="ECO:0007669"/>
    <property type="project" value="UniProtKB-SubCell"/>
</dbReference>
<feature type="active site" description="Charge relay system; for serine protease NS3 activity" evidence="50">
    <location>
        <position position="1672"/>
    </location>
</feature>
<evidence type="ECO:0000256" key="31">
    <source>
        <dbReference type="ARBA" id="ARBA00022989"/>
    </source>
</evidence>
<comment type="function">
    <text evidence="45">Leader cysteine autoprotease that cleaves itself from the nascent polyprotein during translation of the viral mRNA. Once released, plays a role in the inhibition of host innate immune response by interacting with host IRF3 and inducing its proteasomal degradation.</text>
</comment>
<keyword evidence="32" id="KW-1182">Viral ion channel</keyword>
<keyword evidence="37" id="KW-1015">Disulfide bond</keyword>
<evidence type="ECO:0000256" key="32">
    <source>
        <dbReference type="ARBA" id="ARBA00023039"/>
    </source>
</evidence>
<evidence type="ECO:0000256" key="34">
    <source>
        <dbReference type="ARBA" id="ARBA00023065"/>
    </source>
</evidence>
<dbReference type="InterPro" id="IPR022120">
    <property type="entry name" value="NS2"/>
</dbReference>
<dbReference type="GO" id="GO:0019082">
    <property type="term" value="P:viral protein processing"/>
    <property type="evidence" value="ECO:0007669"/>
    <property type="project" value="UniProtKB-UniRule"/>
</dbReference>
<dbReference type="InterPro" id="IPR049486">
    <property type="entry name" value="NS3-hel_C_flaviviridae"/>
</dbReference>
<evidence type="ECO:0000256" key="51">
    <source>
        <dbReference type="PROSITE-ProRule" id="PRU01224"/>
    </source>
</evidence>
<evidence type="ECO:0000256" key="11">
    <source>
        <dbReference type="ARBA" id="ARBA00022510"/>
    </source>
</evidence>
<dbReference type="GO" id="GO:0006508">
    <property type="term" value="P:proteolysis"/>
    <property type="evidence" value="ECO:0007669"/>
    <property type="project" value="UniProtKB-KW"/>
</dbReference>
<evidence type="ECO:0000256" key="3">
    <source>
        <dbReference type="ARBA" id="ARBA00004242"/>
    </source>
</evidence>
<comment type="function">
    <text evidence="43">Plays a role in the regulation of viral RNA replication.</text>
</comment>
<dbReference type="GO" id="GO:0005525">
    <property type="term" value="F:GTP binding"/>
    <property type="evidence" value="ECO:0007669"/>
    <property type="project" value="UniProtKB-KW"/>
</dbReference>
<evidence type="ECO:0000259" key="58">
    <source>
        <dbReference type="PROSITE" id="PS51692"/>
    </source>
</evidence>
<organism evidence="60">
    <name type="scientific">Porcine pestivirus isolate Bungowannah</name>
    <dbReference type="NCBI Taxonomy" id="412969"/>
    <lineage>
        <taxon>Viruses</taxon>
        <taxon>Riboviria</taxon>
        <taxon>Orthornavirae</taxon>
        <taxon>Kitrinoviricota</taxon>
        <taxon>Flasuviricetes</taxon>
        <taxon>Amarillovirales</taxon>
        <taxon>Flaviviridae</taxon>
        <taxon>Pestivirus</taxon>
        <taxon>Pestivirus australiaense</taxon>
    </lineage>
</organism>
<comment type="subunit">
    <text evidence="47">Homodimer; disulfide-linked. Heterodimer with E1; disulfide-linked.</text>
</comment>
<dbReference type="Gene3D" id="3.90.730.10">
    <property type="entry name" value="Ribonuclease T2-like"/>
    <property type="match status" value="1"/>
</dbReference>
<feature type="transmembrane region" description="Helical" evidence="53">
    <location>
        <begin position="1201"/>
        <end position="1218"/>
    </location>
</feature>
<evidence type="ECO:0000256" key="53">
    <source>
        <dbReference type="SAM" id="Phobius"/>
    </source>
</evidence>
<evidence type="ECO:0000256" key="7">
    <source>
        <dbReference type="ARBA" id="ARBA00022448"/>
    </source>
</evidence>
<accession>A0A411JM77</accession>
<dbReference type="GO" id="GO:0034220">
    <property type="term" value="P:monoatomic ion transmembrane transport"/>
    <property type="evidence" value="ECO:0007669"/>
    <property type="project" value="UniProtKB-KW"/>
</dbReference>
<feature type="domain" description="Peptidase S31" evidence="57">
    <location>
        <begin position="1604"/>
        <end position="1777"/>
    </location>
</feature>
<dbReference type="GO" id="GO:0005524">
    <property type="term" value="F:ATP binding"/>
    <property type="evidence" value="ECO:0007669"/>
    <property type="project" value="UniProtKB-KW"/>
</dbReference>
<dbReference type="Pfam" id="PF20907">
    <property type="entry name" value="Flav_NS3-hel_C"/>
    <property type="match status" value="1"/>
</dbReference>
<evidence type="ECO:0000256" key="16">
    <source>
        <dbReference type="ARBA" id="ARBA00022679"/>
    </source>
</evidence>
<evidence type="ECO:0000256" key="22">
    <source>
        <dbReference type="ARBA" id="ARBA00022804"/>
    </source>
</evidence>
<feature type="transmembrane region" description="Helical" evidence="53">
    <location>
        <begin position="1081"/>
        <end position="1106"/>
    </location>
</feature>
<evidence type="ECO:0000256" key="49">
    <source>
        <dbReference type="ARBA" id="ARBA00047984"/>
    </source>
</evidence>
<dbReference type="GO" id="GO:0039654">
    <property type="term" value="P:fusion of virus membrane with host endosome membrane"/>
    <property type="evidence" value="ECO:0007669"/>
    <property type="project" value="UniProtKB-KW"/>
</dbReference>
<dbReference type="GO" id="GO:0004252">
    <property type="term" value="F:serine-type endopeptidase activity"/>
    <property type="evidence" value="ECO:0007669"/>
    <property type="project" value="InterPro"/>
</dbReference>
<keyword evidence="17 53" id="KW-0812">Transmembrane</keyword>
<evidence type="ECO:0000259" key="55">
    <source>
        <dbReference type="PROSITE" id="PS51192"/>
    </source>
</evidence>
<comment type="function">
    <text evidence="44">Acts as a cofactor for the NS3 protease activity.</text>
</comment>
<feature type="region of interest" description="Disordered" evidence="52">
    <location>
        <begin position="231"/>
        <end position="250"/>
    </location>
</feature>
<dbReference type="GO" id="GO:0004197">
    <property type="term" value="F:cysteine-type endopeptidase activity"/>
    <property type="evidence" value="ECO:0007669"/>
    <property type="project" value="UniProtKB-UniRule"/>
</dbReference>
<dbReference type="GO" id="GO:0033897">
    <property type="term" value="F:ribonuclease T2 activity"/>
    <property type="evidence" value="ECO:0007669"/>
    <property type="project" value="InterPro"/>
</dbReference>
<dbReference type="Pfam" id="PF00998">
    <property type="entry name" value="RdRP_3"/>
    <property type="match status" value="1"/>
</dbReference>
<feature type="transmembrane region" description="Helical" evidence="53">
    <location>
        <begin position="1153"/>
        <end position="1171"/>
    </location>
</feature>
<evidence type="ECO:0000256" key="8">
    <source>
        <dbReference type="ARBA" id="ARBA00022482"/>
    </source>
</evidence>
<keyword evidence="39" id="KW-1035">Host cytoplasm</keyword>